<accession>A0A653I8E6</accession>
<evidence type="ECO:0000313" key="2">
    <source>
        <dbReference type="EMBL" id="VWX35072.1"/>
    </source>
</evidence>
<dbReference type="EMBL" id="CABWKQ010000013">
    <property type="protein sequence ID" value="VWX35072.1"/>
    <property type="molecule type" value="Genomic_DNA"/>
</dbReference>
<reference evidence="2 3" key="1">
    <citation type="submission" date="2019-10" db="EMBL/GenBank/DDBJ databases">
        <authorList>
            <person name="Karimi E."/>
        </authorList>
    </citation>
    <scope>NUCLEOTIDE SEQUENCE [LARGE SCALE GENOMIC DNA]</scope>
    <source>
        <strain evidence="2">Exiguobacterium sp. 9Y</strain>
    </source>
</reference>
<evidence type="ECO:0000313" key="3">
    <source>
        <dbReference type="Proteomes" id="UP000439752"/>
    </source>
</evidence>
<sequence length="125" mass="14013">MIRYGYTILYIDDPKQTLLFYHELLRLPIKAQHGSYVEFDTGTTTLAFNTKEDVRTLIAYDIPDKTGPQSLEIGFVTDDVKGVYERIIAAGFLSILAPTVKPWGQTVAYVLDPDGHLVELCSPMS</sequence>
<dbReference type="InterPro" id="IPR037523">
    <property type="entry name" value="VOC_core"/>
</dbReference>
<dbReference type="AlphaFoldDB" id="A0A653I8E6"/>
<gene>
    <name evidence="2" type="ORF">EXIGUO9Y_200043</name>
</gene>
<dbReference type="Proteomes" id="UP000439752">
    <property type="component" value="Unassembled WGS sequence"/>
</dbReference>
<dbReference type="InterPro" id="IPR025870">
    <property type="entry name" value="Glyoxalase-like_dom"/>
</dbReference>
<dbReference type="Gene3D" id="3.10.180.10">
    <property type="entry name" value="2,3-Dihydroxybiphenyl 1,2-Dioxygenase, domain 1"/>
    <property type="match status" value="1"/>
</dbReference>
<organism evidence="2 3">
    <name type="scientific">Exiguobacterium oxidotolerans</name>
    <dbReference type="NCBI Taxonomy" id="223958"/>
    <lineage>
        <taxon>Bacteria</taxon>
        <taxon>Bacillati</taxon>
        <taxon>Bacillota</taxon>
        <taxon>Bacilli</taxon>
        <taxon>Bacillales</taxon>
        <taxon>Bacillales Family XII. Incertae Sedis</taxon>
        <taxon>Exiguobacterium</taxon>
    </lineage>
</organism>
<protein>
    <submittedName>
        <fullName evidence="2">Glyoxalase</fullName>
    </submittedName>
</protein>
<keyword evidence="3" id="KW-1185">Reference proteome</keyword>
<feature type="domain" description="VOC" evidence="1">
    <location>
        <begin position="3"/>
        <end position="123"/>
    </location>
</feature>
<name>A0A653I8E6_9BACL</name>
<dbReference type="PROSITE" id="PS51819">
    <property type="entry name" value="VOC"/>
    <property type="match status" value="1"/>
</dbReference>
<dbReference type="RefSeq" id="WP_159173054.1">
    <property type="nucleotide sequence ID" value="NZ_LR732311.1"/>
</dbReference>
<dbReference type="SUPFAM" id="SSF54593">
    <property type="entry name" value="Glyoxalase/Bleomycin resistance protein/Dihydroxybiphenyl dioxygenase"/>
    <property type="match status" value="1"/>
</dbReference>
<evidence type="ECO:0000259" key="1">
    <source>
        <dbReference type="PROSITE" id="PS51819"/>
    </source>
</evidence>
<dbReference type="Pfam" id="PF12681">
    <property type="entry name" value="Glyoxalase_2"/>
    <property type="match status" value="1"/>
</dbReference>
<dbReference type="InterPro" id="IPR029068">
    <property type="entry name" value="Glyas_Bleomycin-R_OHBP_Dase"/>
</dbReference>
<proteinExistence type="predicted"/>